<accession>A0A1V9YHS5</accession>
<dbReference type="Proteomes" id="UP000243579">
    <property type="component" value="Unassembled WGS sequence"/>
</dbReference>
<dbReference type="OrthoDB" id="78581at2759"/>
<dbReference type="EMBL" id="JNBR01001734">
    <property type="protein sequence ID" value="OQR85269.1"/>
    <property type="molecule type" value="Genomic_DNA"/>
</dbReference>
<protein>
    <recommendedName>
        <fullName evidence="3">WRKY transcription factor 19</fullName>
    </recommendedName>
</protein>
<keyword evidence="2" id="KW-1185">Reference proteome</keyword>
<proteinExistence type="predicted"/>
<comment type="caution">
    <text evidence="1">The sequence shown here is derived from an EMBL/GenBank/DDBJ whole genome shotgun (WGS) entry which is preliminary data.</text>
</comment>
<sequence length="202" mass="21397">MAHLEEAADVDMFWGDSLDFEALDDAQALTLVSDLFGSQPTALPDISQTSLLDLLTEDADCTIFLDLDKPPLPPVPTFRPRKLCATAGCAKAARVRGLCTEHGGRRICSEPGCPRVPQVGQKCSTHGGYHECAAVGCGKRAQSKGLCKTHGGGMRCQATGCSKAVTSQGRCRAHGGGTRCTIAGCGKWAQHQRLCTAHFRAL</sequence>
<dbReference type="PANTHER" id="PTHR31827">
    <property type="entry name" value="EMB|CAB89363.1"/>
    <property type="match status" value="1"/>
</dbReference>
<gene>
    <name evidence="1" type="ORF">ACHHYP_12024</name>
</gene>
<dbReference type="STRING" id="1202772.A0A1V9YHS5"/>
<reference evidence="1 2" key="1">
    <citation type="journal article" date="2014" name="Genome Biol. Evol.">
        <title>The secreted proteins of Achlya hypogyna and Thraustotheca clavata identify the ancestral oomycete secretome and reveal gene acquisitions by horizontal gene transfer.</title>
        <authorList>
            <person name="Misner I."/>
            <person name="Blouin N."/>
            <person name="Leonard G."/>
            <person name="Richards T.A."/>
            <person name="Lane C.E."/>
        </authorList>
    </citation>
    <scope>NUCLEOTIDE SEQUENCE [LARGE SCALE GENOMIC DNA]</scope>
    <source>
        <strain evidence="1 2">ATCC 48635</strain>
    </source>
</reference>
<evidence type="ECO:0000313" key="1">
    <source>
        <dbReference type="EMBL" id="OQR85269.1"/>
    </source>
</evidence>
<evidence type="ECO:0000313" key="2">
    <source>
        <dbReference type="Proteomes" id="UP000243579"/>
    </source>
</evidence>
<dbReference type="AlphaFoldDB" id="A0A1V9YHS5"/>
<evidence type="ECO:0008006" key="3">
    <source>
        <dbReference type="Google" id="ProtNLM"/>
    </source>
</evidence>
<dbReference type="PANTHER" id="PTHR31827:SF1">
    <property type="entry name" value="EMB|CAB89363.1"/>
    <property type="match status" value="1"/>
</dbReference>
<name>A0A1V9YHS5_ACHHY</name>
<organism evidence="1 2">
    <name type="scientific">Achlya hypogyna</name>
    <name type="common">Oomycete</name>
    <name type="synonym">Protoachlya hypogyna</name>
    <dbReference type="NCBI Taxonomy" id="1202772"/>
    <lineage>
        <taxon>Eukaryota</taxon>
        <taxon>Sar</taxon>
        <taxon>Stramenopiles</taxon>
        <taxon>Oomycota</taxon>
        <taxon>Saprolegniomycetes</taxon>
        <taxon>Saprolegniales</taxon>
        <taxon>Achlyaceae</taxon>
        <taxon>Achlya</taxon>
    </lineage>
</organism>